<dbReference type="PROSITE" id="PS50112">
    <property type="entry name" value="PAS"/>
    <property type="match status" value="2"/>
</dbReference>
<dbReference type="InterPro" id="IPR001633">
    <property type="entry name" value="EAL_dom"/>
</dbReference>
<dbReference type="GO" id="GO:0003824">
    <property type="term" value="F:catalytic activity"/>
    <property type="evidence" value="ECO:0007669"/>
    <property type="project" value="UniProtKB-ARBA"/>
</dbReference>
<feature type="domain" description="PAS" evidence="3">
    <location>
        <begin position="783"/>
        <end position="832"/>
    </location>
</feature>
<dbReference type="CDD" id="cd01948">
    <property type="entry name" value="EAL"/>
    <property type="match status" value="1"/>
</dbReference>
<dbReference type="Pfam" id="PF00990">
    <property type="entry name" value="GGDEF"/>
    <property type="match status" value="1"/>
</dbReference>
<dbReference type="InterPro" id="IPR003018">
    <property type="entry name" value="GAF"/>
</dbReference>
<dbReference type="AlphaFoldDB" id="A0A099KC73"/>
<reference evidence="7 8" key="1">
    <citation type="submission" date="2014-08" db="EMBL/GenBank/DDBJ databases">
        <title>Genomic and Phenotypic Diversity of Colwellia psychrerythraea strains from Disparate Marine Basins.</title>
        <authorList>
            <person name="Techtmann S.M."/>
            <person name="Stelling S.C."/>
            <person name="Utturkar S.M."/>
            <person name="Alshibli N."/>
            <person name="Harris A."/>
            <person name="Brown S.D."/>
            <person name="Hazen T.C."/>
        </authorList>
    </citation>
    <scope>NUCLEOTIDE SEQUENCE [LARGE SCALE GENOMIC DNA]</scope>
    <source>
        <strain evidence="7 8">ND2E</strain>
    </source>
</reference>
<feature type="domain" description="GGDEF" evidence="6">
    <location>
        <begin position="943"/>
        <end position="1076"/>
    </location>
</feature>
<feature type="domain" description="PAS" evidence="3">
    <location>
        <begin position="661"/>
        <end position="733"/>
    </location>
</feature>
<dbReference type="InterPro" id="IPR000160">
    <property type="entry name" value="GGDEF_dom"/>
</dbReference>
<evidence type="ECO:0000259" key="3">
    <source>
        <dbReference type="PROSITE" id="PS50112"/>
    </source>
</evidence>
<dbReference type="SMART" id="SM00086">
    <property type="entry name" value="PAC"/>
    <property type="match status" value="2"/>
</dbReference>
<feature type="domain" description="PAC" evidence="4">
    <location>
        <begin position="737"/>
        <end position="789"/>
    </location>
</feature>
<dbReference type="SMART" id="SM00052">
    <property type="entry name" value="EAL"/>
    <property type="match status" value="1"/>
</dbReference>
<comment type="cofactor">
    <cofactor evidence="1">
        <name>Mg(2+)</name>
        <dbReference type="ChEBI" id="CHEBI:18420"/>
    </cofactor>
</comment>
<dbReference type="SMART" id="SM00065">
    <property type="entry name" value="GAF"/>
    <property type="match status" value="1"/>
</dbReference>
<dbReference type="PANTHER" id="PTHR44757">
    <property type="entry name" value="DIGUANYLATE CYCLASE DGCP"/>
    <property type="match status" value="1"/>
</dbReference>
<dbReference type="PROSITE" id="PS50113">
    <property type="entry name" value="PAC"/>
    <property type="match status" value="2"/>
</dbReference>
<dbReference type="PROSITE" id="PS50887">
    <property type="entry name" value="GGDEF"/>
    <property type="match status" value="1"/>
</dbReference>
<dbReference type="SUPFAM" id="SSF55073">
    <property type="entry name" value="Nucleotide cyclase"/>
    <property type="match status" value="1"/>
</dbReference>
<dbReference type="SUPFAM" id="SSF55781">
    <property type="entry name" value="GAF domain-like"/>
    <property type="match status" value="1"/>
</dbReference>
<sequence>MDRSSTPLKSIFYNSLVQVGLLPIKRLLTLLLLWLLLVLALPSWAKEPIRVGILAFRPKIQVIEQWGPLASYLQKELGHSVRLTAYSYPELENAVLNKKLDIVITNPANYILLQHNNNLSAPLVTLITNNNGNELTSFGGVMFTRADSHITKLSDIHEHKVAVTKYGSLGGYQMQAYELFLLGLKAPQNEQLLITGMPHDNVVNAVLSGKADVGFVRSGVLESMTKDGKIKLAAINILNPQALKPFPFVTSTQLYPEWPIATMSHVEAHLARQITVALLSLQPKNPAAIKADIHGFTIPANYTQVENLLRELRIAPFNIVPEITVMEIWEQKKGEIAIILGLILLLIIIGLRLIIQNRFIKQKELHLLSVQDNLNSTLNAIPDSMFELGLDGTYYRIWTPDSNFLLAEESKLIGKKISDVMEPEAAKTCLKALQEANVKNFSAGHQITLSLNNHDRWFEISVEKKELSYEDQPVFIVLSRNITARKLAEKRDKYHRHILKLITNGQLLPVILEAIVLGVEDENSEMLCSILLLDETGKHLLNGAGPSLPDFYNEATHGMDIGVGEGSCGTSAFTGKRVIVDDIQSHPYWKDIKETAGKAGLGACWSQPIRSTEGEVLGTFAIYHRDVHKPTEDNIELIEQVADLASIAIENIQTKLTLQSSEERYALAMKGTQDGIWDWNILTNEIMYTPRWKSMLGYTENEIKDEISEWERLVHPDDLAITLSSIREFLNHKTKKYIAEFRMKHKDGQYINILSRAFASENEAGEITRLVGTHVDITQQTLSEEKLKLAASVFTHAGESIAITDAEGIILDVNDTFTHTTGYSREEAIGNNPRILQSGRQSHQFYVEMWQALLNEGYWSGEVWNRRKNGEVYAVMTTISAVRDVHGVTTHYVSLANDITTIKKHQEQLQRVAHFDLLTNLPNRVLLADRLNQAMLQCGRHEQSLAVLFLDLDGFKAVNDSYGHDVGDDLLIVLSLRMKEALRENDTLSRIGGDEFIAVLADLDKVEDCEPVLERLLQAASKSVNIGNVVLNVSASIGVTIYPQDNVDAEQLIRHADQAMYVAKQSGKNRYHLFDTAQDDAIKVQRESLEAIRSALDNQQFILHYQPKVNMKTGKVIGAEALIRWQHPTRGLLNPMEFLPAIENHAMMIEMGEWVIDSVLSQISQWQKMGLTLPISASVNIAAVQLQQSDFTQRLIRQLADHPEVDPCRLELEILETSALEDVHHVSTIMNDCMELGVNFALDDFGTGYSSLT</sequence>
<dbReference type="InterPro" id="IPR035965">
    <property type="entry name" value="PAS-like_dom_sf"/>
</dbReference>
<dbReference type="OrthoDB" id="9176779at2"/>
<dbReference type="PROSITE" id="PS50883">
    <property type="entry name" value="EAL"/>
    <property type="match status" value="1"/>
</dbReference>
<dbReference type="NCBIfam" id="TIGR00229">
    <property type="entry name" value="sensory_box"/>
    <property type="match status" value="2"/>
</dbReference>
<dbReference type="Pfam" id="PF13185">
    <property type="entry name" value="GAF_2"/>
    <property type="match status" value="1"/>
</dbReference>
<dbReference type="Pfam" id="PF13426">
    <property type="entry name" value="PAS_9"/>
    <property type="match status" value="1"/>
</dbReference>
<protein>
    <submittedName>
        <fullName evidence="7">Diguanylate cyclase/phosphodiesterase with PAS/PAC and GAF sensor(S)</fullName>
    </submittedName>
</protein>
<name>A0A099KC73_COLPS</name>
<dbReference type="InterPro" id="IPR001610">
    <property type="entry name" value="PAC"/>
</dbReference>
<organism evidence="7 8">
    <name type="scientific">Colwellia psychrerythraea</name>
    <name type="common">Vibrio psychroerythus</name>
    <dbReference type="NCBI Taxonomy" id="28229"/>
    <lineage>
        <taxon>Bacteria</taxon>
        <taxon>Pseudomonadati</taxon>
        <taxon>Pseudomonadota</taxon>
        <taxon>Gammaproteobacteria</taxon>
        <taxon>Alteromonadales</taxon>
        <taxon>Colwelliaceae</taxon>
        <taxon>Colwellia</taxon>
    </lineage>
</organism>
<dbReference type="SMART" id="SM00267">
    <property type="entry name" value="GGDEF"/>
    <property type="match status" value="1"/>
</dbReference>
<dbReference type="InterPro" id="IPR029787">
    <property type="entry name" value="Nucleotide_cyclase"/>
</dbReference>
<dbReference type="Proteomes" id="UP000029843">
    <property type="component" value="Unassembled WGS sequence"/>
</dbReference>
<dbReference type="PATRIC" id="fig|28229.4.peg.3520"/>
<dbReference type="PANTHER" id="PTHR44757:SF2">
    <property type="entry name" value="BIOFILM ARCHITECTURE MAINTENANCE PROTEIN MBAA"/>
    <property type="match status" value="1"/>
</dbReference>
<dbReference type="SUPFAM" id="SSF53850">
    <property type="entry name" value="Periplasmic binding protein-like II"/>
    <property type="match status" value="1"/>
</dbReference>
<keyword evidence="2" id="KW-0812">Transmembrane</keyword>
<dbReference type="InterPro" id="IPR043128">
    <property type="entry name" value="Rev_trsase/Diguanyl_cyclase"/>
</dbReference>
<evidence type="ECO:0000313" key="7">
    <source>
        <dbReference type="EMBL" id="KGJ88339.1"/>
    </source>
</evidence>
<accession>A0A099KC73</accession>
<comment type="caution">
    <text evidence="7">The sequence shown here is derived from an EMBL/GenBank/DDBJ whole genome shotgun (WGS) entry which is preliminary data.</text>
</comment>
<dbReference type="Pfam" id="PF08447">
    <property type="entry name" value="PAS_3"/>
    <property type="match status" value="1"/>
</dbReference>
<dbReference type="NCBIfam" id="TIGR00254">
    <property type="entry name" value="GGDEF"/>
    <property type="match status" value="1"/>
</dbReference>
<dbReference type="FunFam" id="3.30.70.270:FF:000001">
    <property type="entry name" value="Diguanylate cyclase domain protein"/>
    <property type="match status" value="1"/>
</dbReference>
<dbReference type="CDD" id="cd01949">
    <property type="entry name" value="GGDEF"/>
    <property type="match status" value="1"/>
</dbReference>
<gene>
    <name evidence="7" type="ORF">ND2E_4175</name>
</gene>
<feature type="domain" description="EAL" evidence="5">
    <location>
        <begin position="1085"/>
        <end position="1253"/>
    </location>
</feature>
<keyword evidence="2" id="KW-0472">Membrane</keyword>
<feature type="domain" description="PAC" evidence="4">
    <location>
        <begin position="859"/>
        <end position="911"/>
    </location>
</feature>
<proteinExistence type="predicted"/>
<dbReference type="Gene3D" id="3.30.450.40">
    <property type="match status" value="1"/>
</dbReference>
<dbReference type="InterPro" id="IPR029016">
    <property type="entry name" value="GAF-like_dom_sf"/>
</dbReference>
<evidence type="ECO:0000259" key="6">
    <source>
        <dbReference type="PROSITE" id="PS50887"/>
    </source>
</evidence>
<dbReference type="SUPFAM" id="SSF55785">
    <property type="entry name" value="PYP-like sensor domain (PAS domain)"/>
    <property type="match status" value="3"/>
</dbReference>
<dbReference type="Gene3D" id="3.30.70.270">
    <property type="match status" value="1"/>
</dbReference>
<evidence type="ECO:0000259" key="4">
    <source>
        <dbReference type="PROSITE" id="PS50113"/>
    </source>
</evidence>
<dbReference type="InterPro" id="IPR035919">
    <property type="entry name" value="EAL_sf"/>
</dbReference>
<evidence type="ECO:0000259" key="5">
    <source>
        <dbReference type="PROSITE" id="PS50883"/>
    </source>
</evidence>
<dbReference type="InterPro" id="IPR013655">
    <property type="entry name" value="PAS_fold_3"/>
</dbReference>
<dbReference type="SUPFAM" id="SSF141868">
    <property type="entry name" value="EAL domain-like"/>
    <property type="match status" value="1"/>
</dbReference>
<dbReference type="InterPro" id="IPR000014">
    <property type="entry name" value="PAS"/>
</dbReference>
<evidence type="ECO:0000256" key="1">
    <source>
        <dbReference type="ARBA" id="ARBA00001946"/>
    </source>
</evidence>
<evidence type="ECO:0000256" key="2">
    <source>
        <dbReference type="SAM" id="Phobius"/>
    </source>
</evidence>
<keyword evidence="2" id="KW-1133">Transmembrane helix</keyword>
<evidence type="ECO:0000313" key="8">
    <source>
        <dbReference type="Proteomes" id="UP000029843"/>
    </source>
</evidence>
<dbReference type="Gene3D" id="3.40.190.10">
    <property type="entry name" value="Periplasmic binding protein-like II"/>
    <property type="match status" value="2"/>
</dbReference>
<dbReference type="Pfam" id="PF00563">
    <property type="entry name" value="EAL"/>
    <property type="match status" value="1"/>
</dbReference>
<feature type="transmembrane region" description="Helical" evidence="2">
    <location>
        <begin position="336"/>
        <end position="355"/>
    </location>
</feature>
<dbReference type="Gene3D" id="3.30.450.20">
    <property type="entry name" value="PAS domain"/>
    <property type="match status" value="3"/>
</dbReference>
<dbReference type="SMART" id="SM00091">
    <property type="entry name" value="PAS"/>
    <property type="match status" value="3"/>
</dbReference>
<dbReference type="InterPro" id="IPR052155">
    <property type="entry name" value="Biofilm_reg_signaling"/>
</dbReference>
<dbReference type="CDD" id="cd00130">
    <property type="entry name" value="PAS"/>
    <property type="match status" value="2"/>
</dbReference>
<dbReference type="InterPro" id="IPR000700">
    <property type="entry name" value="PAS-assoc_C"/>
</dbReference>
<dbReference type="Gene3D" id="3.20.20.450">
    <property type="entry name" value="EAL domain"/>
    <property type="match status" value="1"/>
</dbReference>
<dbReference type="EMBL" id="JQED01000047">
    <property type="protein sequence ID" value="KGJ88339.1"/>
    <property type="molecule type" value="Genomic_DNA"/>
</dbReference>
<dbReference type="Pfam" id="PF12974">
    <property type="entry name" value="Phosphonate-bd"/>
    <property type="match status" value="1"/>
</dbReference>